<keyword evidence="5" id="KW-0732">Signal</keyword>
<feature type="signal peptide" evidence="5">
    <location>
        <begin position="1"/>
        <end position="26"/>
    </location>
</feature>
<dbReference type="SUPFAM" id="SSF56112">
    <property type="entry name" value="Protein kinase-like (PK-like)"/>
    <property type="match status" value="1"/>
</dbReference>
<dbReference type="InterPro" id="IPR011043">
    <property type="entry name" value="Gal_Oxase/kelch_b-propeller"/>
</dbReference>
<dbReference type="InterPro" id="IPR011009">
    <property type="entry name" value="Kinase-like_dom_sf"/>
</dbReference>
<feature type="compositionally biased region" description="Polar residues" evidence="3">
    <location>
        <begin position="689"/>
        <end position="700"/>
    </location>
</feature>
<dbReference type="InterPro" id="IPR015915">
    <property type="entry name" value="Kelch-typ_b-propeller"/>
</dbReference>
<evidence type="ECO:0000313" key="8">
    <source>
        <dbReference type="Proteomes" id="UP000605846"/>
    </source>
</evidence>
<evidence type="ECO:0000313" key="7">
    <source>
        <dbReference type="EMBL" id="KAF7729473.1"/>
    </source>
</evidence>
<name>A0A8H7EUW9_9FUNG</name>
<dbReference type="OrthoDB" id="45365at2759"/>
<dbReference type="Gene3D" id="2.120.10.80">
    <property type="entry name" value="Kelch-type beta propeller"/>
    <property type="match status" value="2"/>
</dbReference>
<keyword evidence="1" id="KW-0880">Kelch repeat</keyword>
<keyword evidence="4" id="KW-0472">Membrane</keyword>
<proteinExistence type="predicted"/>
<organism evidence="7 8">
    <name type="scientific">Apophysomyces ossiformis</name>
    <dbReference type="NCBI Taxonomy" id="679940"/>
    <lineage>
        <taxon>Eukaryota</taxon>
        <taxon>Fungi</taxon>
        <taxon>Fungi incertae sedis</taxon>
        <taxon>Mucoromycota</taxon>
        <taxon>Mucoromycotina</taxon>
        <taxon>Mucoromycetes</taxon>
        <taxon>Mucorales</taxon>
        <taxon>Mucorineae</taxon>
        <taxon>Mucoraceae</taxon>
        <taxon>Apophysomyces</taxon>
    </lineage>
</organism>
<dbReference type="Pfam" id="PF24681">
    <property type="entry name" value="Kelch_KLHDC2_KLHL20_DRC7"/>
    <property type="match status" value="1"/>
</dbReference>
<evidence type="ECO:0000256" key="5">
    <source>
        <dbReference type="SAM" id="SignalP"/>
    </source>
</evidence>
<evidence type="ECO:0000256" key="1">
    <source>
        <dbReference type="ARBA" id="ARBA00022441"/>
    </source>
</evidence>
<dbReference type="Gene3D" id="1.10.510.10">
    <property type="entry name" value="Transferase(Phosphotransferase) domain 1"/>
    <property type="match status" value="1"/>
</dbReference>
<dbReference type="Proteomes" id="UP000605846">
    <property type="component" value="Unassembled WGS sequence"/>
</dbReference>
<reference evidence="7" key="1">
    <citation type="submission" date="2020-01" db="EMBL/GenBank/DDBJ databases">
        <title>Genome Sequencing of Three Apophysomyces-Like Fungal Strains Confirms a Novel Fungal Genus in the Mucoromycota with divergent Burkholderia-like Endosymbiotic Bacteria.</title>
        <authorList>
            <person name="Stajich J.E."/>
            <person name="Macias A.M."/>
            <person name="Carter-House D."/>
            <person name="Lovett B."/>
            <person name="Kasson L.R."/>
            <person name="Berry K."/>
            <person name="Grigoriev I."/>
            <person name="Chang Y."/>
            <person name="Spatafora J."/>
            <person name="Kasson M.T."/>
        </authorList>
    </citation>
    <scope>NUCLEOTIDE SEQUENCE</scope>
    <source>
        <strain evidence="7">NRRL A-21654</strain>
    </source>
</reference>
<feature type="chain" id="PRO_5034412426" description="Protein kinase domain-containing protein" evidence="5">
    <location>
        <begin position="27"/>
        <end position="1145"/>
    </location>
</feature>
<dbReference type="GO" id="GO:0004672">
    <property type="term" value="F:protein kinase activity"/>
    <property type="evidence" value="ECO:0007669"/>
    <property type="project" value="InterPro"/>
</dbReference>
<dbReference type="PROSITE" id="PS50011">
    <property type="entry name" value="PROTEIN_KINASE_DOM"/>
    <property type="match status" value="1"/>
</dbReference>
<dbReference type="SUPFAM" id="SSF50965">
    <property type="entry name" value="Galactose oxidase, central domain"/>
    <property type="match status" value="1"/>
</dbReference>
<feature type="domain" description="Protein kinase" evidence="6">
    <location>
        <begin position="843"/>
        <end position="1142"/>
    </location>
</feature>
<feature type="compositionally biased region" description="Polar residues" evidence="3">
    <location>
        <begin position="777"/>
        <end position="802"/>
    </location>
</feature>
<dbReference type="SMART" id="SM00220">
    <property type="entry name" value="S_TKc"/>
    <property type="match status" value="1"/>
</dbReference>
<feature type="region of interest" description="Disordered" evidence="3">
    <location>
        <begin position="687"/>
        <end position="728"/>
    </location>
</feature>
<dbReference type="PANTHER" id="PTHR46093">
    <property type="entry name" value="ACYL-COA-BINDING DOMAIN-CONTAINING PROTEIN 5"/>
    <property type="match status" value="1"/>
</dbReference>
<keyword evidence="4" id="KW-1133">Transmembrane helix</keyword>
<protein>
    <recommendedName>
        <fullName evidence="6">Protein kinase domain-containing protein</fullName>
    </recommendedName>
</protein>
<sequence length="1145" mass="125505">MPHRPSHFATLRNGILLFALISNGYAQSSSDNLPYNAQLGSVQTNVPWRAGHVAAYIDPYVVVYGGAKDPTVNYNGAISGSNDMWVWDSRNGSWYQPQVQTQAGTDMRPQIFFGGTDLPSSGQMLAIVGNTTSAGAPGMLQKLDTTSWSWSFPTPMAESPSRAAGFTTVLINNTVYTYGGLGVDANGYPQTNSVMNSLYLLDANSFSWSTGSNGAAVADHTTCYIPSCNCLVTFGGTSTGNPGDATQNIYIYELGRKGWNLQVSVGTINGAAPGARRLHTATCLQDKMVVYGGGTTQPYDSDVWVLNAANYPTLTWQKMTMANLGDSPNQRMGHTAVLDPKSKRIYIYGGWGISTNKDSNMYILDTTAWTWTKVPTTGYSPSDMPPSSGQQQGSPGSGIGAGAIAGIVVGVVAAAAIIAGALFFFLRRRKQRQYLEKEGGEKMDDLKDNPFYWRNGGYEEDHASYNGSNGPSHSDANLMMSYAPKRVSKAWTGSSSMHNSFNRRSELGDTDRVMTGILSPTSTSAQVDELGMSQSLGSNRNSARNSKVLLTAELLQDVHGQGQVPNEILSQKPNEFSQPTSRLAAHKRNESVPIDHYTSTDPMSVNMSETTGAPLSSSMEVLRSMQTYGDSAPMTTRHPVAVAHVSIPAAEKESSGNDRHDDNEEAWTCGDSFSIKGDTPIRYIPPSSRHLSINTATTDLPSGATWKNKGDGNDSVPLTHHQYPSSSMTVPLARAVEQTAQNDDHSNYPSNRLPQQLEDVDICEMESPLTRLATLGKASSASQSKESDNLTQSRENSNTSEGSPSHRPQDSSSSNSENVEETRNARLLSLSPLISTLPRRYEVDTTRTPIVGLSNTIMYAHKVDEKRAVVIKLFKRREAWERECRTLTKLRSPHIVPLLEVLTIQDESRGHESANERRKRLNEEDEDDIKYITVTERLEQTLATRISRARKDIGVPWTDDVKRSIARGILECLTWCHHKGIAFCDLKPSNIMQSANKSWKLIDFEASRTIGEECVGVITPRYCPPEVARATTYGLEGANGVVATASVDLWSLGCVIYELETKQPLFAHNIKDETILHFVSHPSPSTPILNNGLRWNDQKEIDIPQFQRRIPDSDTRELILKLLSREPANRGNASDLLDHPYFQAV</sequence>
<comment type="caution">
    <text evidence="7">The sequence shown here is derived from an EMBL/GenBank/DDBJ whole genome shotgun (WGS) entry which is preliminary data.</text>
</comment>
<dbReference type="EMBL" id="JABAYA010000025">
    <property type="protein sequence ID" value="KAF7729473.1"/>
    <property type="molecule type" value="Genomic_DNA"/>
</dbReference>
<gene>
    <name evidence="7" type="ORF">EC973_004453</name>
</gene>
<evidence type="ECO:0000256" key="4">
    <source>
        <dbReference type="SAM" id="Phobius"/>
    </source>
</evidence>
<dbReference type="Pfam" id="PF00069">
    <property type="entry name" value="Pkinase"/>
    <property type="match status" value="1"/>
</dbReference>
<dbReference type="AlphaFoldDB" id="A0A8H7EUW9"/>
<dbReference type="GO" id="GO:0005524">
    <property type="term" value="F:ATP binding"/>
    <property type="evidence" value="ECO:0007669"/>
    <property type="project" value="InterPro"/>
</dbReference>
<feature type="region of interest" description="Disordered" evidence="3">
    <location>
        <begin position="775"/>
        <end position="823"/>
    </location>
</feature>
<dbReference type="PANTHER" id="PTHR46093:SF18">
    <property type="entry name" value="FIBRONECTIN TYPE-III DOMAIN-CONTAINING PROTEIN"/>
    <property type="match status" value="1"/>
</dbReference>
<keyword evidence="2" id="KW-0677">Repeat</keyword>
<keyword evidence="4" id="KW-0812">Transmembrane</keyword>
<evidence type="ECO:0000256" key="3">
    <source>
        <dbReference type="SAM" id="MobiDB-lite"/>
    </source>
</evidence>
<evidence type="ECO:0000259" key="6">
    <source>
        <dbReference type="PROSITE" id="PS50011"/>
    </source>
</evidence>
<keyword evidence="8" id="KW-1185">Reference proteome</keyword>
<accession>A0A8H7EUW9</accession>
<evidence type="ECO:0000256" key="2">
    <source>
        <dbReference type="ARBA" id="ARBA00022737"/>
    </source>
</evidence>
<feature type="compositionally biased region" description="Low complexity" evidence="3">
    <location>
        <begin position="803"/>
        <end position="817"/>
    </location>
</feature>
<dbReference type="InterPro" id="IPR000719">
    <property type="entry name" value="Prot_kinase_dom"/>
</dbReference>
<feature type="transmembrane region" description="Helical" evidence="4">
    <location>
        <begin position="399"/>
        <end position="426"/>
    </location>
</feature>